<dbReference type="InterPro" id="IPR013616">
    <property type="entry name" value="Chitin_synth_N"/>
</dbReference>
<comment type="subcellular location">
    <subcellularLocation>
        <location evidence="1">Cell membrane</location>
        <topology evidence="1">Multi-pass membrane protein</topology>
    </subcellularLocation>
</comment>
<sequence>MSLDKDLPPAISEMASVIRGCQKAISALTRLDKQLDSSDGGQDSKSSPISKEVRSLRRKLELVQAKADQFPETLVRNHVCNVVSACTTTICEAEDLTRPSCWENAKSEDIGRVQGNIRGAASALSLALNVLALRSTLEDEPRSIILEFKQASVDSEGMASSIVTELQDLPREVKVSLGDRLRGIAISADSTTTTTLKATADHRRELRLQIVAKTPEKTPKAEENASKKAAEQRRLKNGVPLFKGHLILDMTCPKAVRSKLEIPEGTRDEYSHIRYSAVTCRGEEFAADPTWSLRQSLFRQPRVTDLFVSVAVSQVSNLLPALQKLWTTFDHLDSRAGASGQTFFGDLGWKRRVLHIHCSLYPDEELQAYFNEMGVRPTTPCGFRLDIEPGSEDFHEMELVNSQDVMWHIYEYTARLRPTSRYHDEETGKPKYKTHLAAPIQLIVTNGLRQVHSNGVGTITVSPPALFKPTWREVREAFRQKLGAKVSLYGDGECVAKHFEIDVVEKAWEGGRNEGVMLEDIAENKLNHISKAKRWLFG</sequence>
<evidence type="ECO:0000256" key="3">
    <source>
        <dbReference type="ARBA" id="ARBA00022475"/>
    </source>
</evidence>
<dbReference type="Proteomes" id="UP000233524">
    <property type="component" value="Unassembled WGS sequence"/>
</dbReference>
<dbReference type="GO" id="GO:0004100">
    <property type="term" value="F:chitin synthase activity"/>
    <property type="evidence" value="ECO:0007669"/>
    <property type="project" value="UniProtKB-EC"/>
</dbReference>
<reference evidence="7 8" key="1">
    <citation type="journal article" date="2017" name="G3 (Bethesda)">
        <title>First Draft Genome Sequence of the Pathogenic Fungus Lomentospora prolificans (Formerly Scedosporium prolificans).</title>
        <authorList>
            <person name="Luo R."/>
            <person name="Zimin A."/>
            <person name="Workman R."/>
            <person name="Fan Y."/>
            <person name="Pertea G."/>
            <person name="Grossman N."/>
            <person name="Wear M.P."/>
            <person name="Jia B."/>
            <person name="Miller H."/>
            <person name="Casadevall A."/>
            <person name="Timp W."/>
            <person name="Zhang S.X."/>
            <person name="Salzberg S.L."/>
        </authorList>
    </citation>
    <scope>NUCLEOTIDE SEQUENCE [LARGE SCALE GENOMIC DNA]</scope>
    <source>
        <strain evidence="7 8">JHH-5317</strain>
    </source>
</reference>
<evidence type="ECO:0000256" key="1">
    <source>
        <dbReference type="ARBA" id="ARBA00004651"/>
    </source>
</evidence>
<evidence type="ECO:0000313" key="7">
    <source>
        <dbReference type="EMBL" id="PKS09682.1"/>
    </source>
</evidence>
<keyword evidence="8" id="KW-1185">Reference proteome</keyword>
<dbReference type="EMBL" id="NLAX01000010">
    <property type="protein sequence ID" value="PKS09682.1"/>
    <property type="molecule type" value="Genomic_DNA"/>
</dbReference>
<feature type="domain" description="Chitin synthase N-terminal" evidence="6">
    <location>
        <begin position="238"/>
        <end position="304"/>
    </location>
</feature>
<keyword evidence="4" id="KW-0808">Transferase</keyword>
<dbReference type="OrthoDB" id="524326at2759"/>
<evidence type="ECO:0000313" key="8">
    <source>
        <dbReference type="Proteomes" id="UP000233524"/>
    </source>
</evidence>
<comment type="caution">
    <text evidence="7">The sequence shown here is derived from an EMBL/GenBank/DDBJ whole genome shotgun (WGS) entry which is preliminary data.</text>
</comment>
<keyword evidence="5" id="KW-1133">Transmembrane helix</keyword>
<dbReference type="GO" id="GO:0005886">
    <property type="term" value="C:plasma membrane"/>
    <property type="evidence" value="ECO:0007669"/>
    <property type="project" value="UniProtKB-SubCell"/>
</dbReference>
<dbReference type="EC" id="2.4.1.16" evidence="2"/>
<evidence type="ECO:0000256" key="2">
    <source>
        <dbReference type="ARBA" id="ARBA00012543"/>
    </source>
</evidence>
<evidence type="ECO:0000259" key="6">
    <source>
        <dbReference type="Pfam" id="PF08407"/>
    </source>
</evidence>
<dbReference type="VEuPathDB" id="FungiDB:jhhlp_004302"/>
<keyword evidence="5" id="KW-0472">Membrane</keyword>
<proteinExistence type="predicted"/>
<evidence type="ECO:0000256" key="5">
    <source>
        <dbReference type="ARBA" id="ARBA00022989"/>
    </source>
</evidence>
<organism evidence="7 8">
    <name type="scientific">Lomentospora prolificans</name>
    <dbReference type="NCBI Taxonomy" id="41688"/>
    <lineage>
        <taxon>Eukaryota</taxon>
        <taxon>Fungi</taxon>
        <taxon>Dikarya</taxon>
        <taxon>Ascomycota</taxon>
        <taxon>Pezizomycotina</taxon>
        <taxon>Sordariomycetes</taxon>
        <taxon>Hypocreomycetidae</taxon>
        <taxon>Microascales</taxon>
        <taxon>Microascaceae</taxon>
        <taxon>Lomentospora</taxon>
    </lineage>
</organism>
<keyword evidence="3" id="KW-1003">Cell membrane</keyword>
<dbReference type="InParanoid" id="A0A2N3NBC8"/>
<name>A0A2N3NBC8_9PEZI</name>
<dbReference type="AlphaFoldDB" id="A0A2N3NBC8"/>
<gene>
    <name evidence="7" type="ORF">jhhlp_004302</name>
</gene>
<accession>A0A2N3NBC8</accession>
<protein>
    <recommendedName>
        <fullName evidence="2">chitin synthase</fullName>
        <ecNumber evidence="2">2.4.1.16</ecNumber>
    </recommendedName>
</protein>
<evidence type="ECO:0000256" key="4">
    <source>
        <dbReference type="ARBA" id="ARBA00022676"/>
    </source>
</evidence>
<keyword evidence="5" id="KW-0812">Transmembrane</keyword>
<dbReference type="STRING" id="41688.A0A2N3NBC8"/>
<keyword evidence="4" id="KW-0328">Glycosyltransferase</keyword>
<dbReference type="Pfam" id="PF08407">
    <property type="entry name" value="Chitin_synth_1N"/>
    <property type="match status" value="1"/>
</dbReference>